<reference evidence="1" key="1">
    <citation type="submission" date="2019-10" db="EMBL/GenBank/DDBJ databases">
        <authorList>
            <consortium name="DOE Joint Genome Institute"/>
            <person name="Kuo A."/>
            <person name="Miyauchi S."/>
            <person name="Kiss E."/>
            <person name="Drula E."/>
            <person name="Kohler A."/>
            <person name="Sanchez-Garcia M."/>
            <person name="Andreopoulos B."/>
            <person name="Barry K.W."/>
            <person name="Bonito G."/>
            <person name="Buee M."/>
            <person name="Carver A."/>
            <person name="Chen C."/>
            <person name="Cichocki N."/>
            <person name="Clum A."/>
            <person name="Culley D."/>
            <person name="Crous P.W."/>
            <person name="Fauchery L."/>
            <person name="Girlanda M."/>
            <person name="Hayes R."/>
            <person name="Keri Z."/>
            <person name="Labutti K."/>
            <person name="Lipzen A."/>
            <person name="Lombard V."/>
            <person name="Magnuson J."/>
            <person name="Maillard F."/>
            <person name="Morin E."/>
            <person name="Murat C."/>
            <person name="Nolan M."/>
            <person name="Ohm R."/>
            <person name="Pangilinan J."/>
            <person name="Pereira M."/>
            <person name="Perotto S."/>
            <person name="Peter M."/>
            <person name="Riley R."/>
            <person name="Sitrit Y."/>
            <person name="Stielow B."/>
            <person name="Szollosi G."/>
            <person name="Zifcakova L."/>
            <person name="Stursova M."/>
            <person name="Spatafora J.W."/>
            <person name="Tedersoo L."/>
            <person name="Vaario L.-M."/>
            <person name="Yamada A."/>
            <person name="Yan M."/>
            <person name="Wang P."/>
            <person name="Xu J."/>
            <person name="Bruns T."/>
            <person name="Baldrian P."/>
            <person name="Vilgalys R."/>
            <person name="Henrissat B."/>
            <person name="Grigoriev I.V."/>
            <person name="Hibbett D."/>
            <person name="Nagy L.G."/>
            <person name="Martin F.M."/>
        </authorList>
    </citation>
    <scope>NUCLEOTIDE SEQUENCE</scope>
    <source>
        <strain evidence="1">P2</strain>
    </source>
</reference>
<comment type="caution">
    <text evidence="1">The sequence shown here is derived from an EMBL/GenBank/DDBJ whole genome shotgun (WGS) entry which is preliminary data.</text>
</comment>
<proteinExistence type="predicted"/>
<accession>A0ACB6Z5S7</accession>
<sequence length="418" mass="47120">MFRDSERDLFSATAVCRYWRRTLIFTPNLWNNIICSKQANGQVTAPRVRAYFERSGSVPVRVQIHARASRVLSSYTERISRLEIFLDHSSDLVEIAEYLSKPAPLLETIILRARNWGQHTLVLPSRFFDTFLSSARTLSLHGVTLSPGPRKLSQLTRFTLETFVISVTSAILLDTLEQMPLLQVFEAKFDRADLQDPFPRDRVVTLPHLEEITITTNEHCLAPLASPILPGLRLPSARRVTMESIRAYGVPPTPILPLSFEERLPGLSATPYALVVLDKNIIAIQFCGLCESKLTLCINSFVHCAFTQVTFGGTPFGSVRRLHVCFRGSAVDSIFFIKILRVMKGLEWLEMEWNTVWPLTCWIREGKQAEICPALITLTVADVDLDEAKRCVGDLEQVRERAGVPIARVEVTSGIVIR</sequence>
<organism evidence="1 2">
    <name type="scientific">Thelephora ganbajun</name>
    <name type="common">Ganba fungus</name>
    <dbReference type="NCBI Taxonomy" id="370292"/>
    <lineage>
        <taxon>Eukaryota</taxon>
        <taxon>Fungi</taxon>
        <taxon>Dikarya</taxon>
        <taxon>Basidiomycota</taxon>
        <taxon>Agaricomycotina</taxon>
        <taxon>Agaricomycetes</taxon>
        <taxon>Thelephorales</taxon>
        <taxon>Thelephoraceae</taxon>
        <taxon>Thelephora</taxon>
    </lineage>
</organism>
<gene>
    <name evidence="1" type="ORF">BDM02DRAFT_3131713</name>
</gene>
<dbReference type="Proteomes" id="UP000886501">
    <property type="component" value="Unassembled WGS sequence"/>
</dbReference>
<protein>
    <submittedName>
        <fullName evidence="1">Uncharacterized protein</fullName>
    </submittedName>
</protein>
<dbReference type="EMBL" id="MU118135">
    <property type="protein sequence ID" value="KAF9644506.1"/>
    <property type="molecule type" value="Genomic_DNA"/>
</dbReference>
<keyword evidence="2" id="KW-1185">Reference proteome</keyword>
<name>A0ACB6Z5S7_THEGA</name>
<reference evidence="1" key="2">
    <citation type="journal article" date="2020" name="Nat. Commun.">
        <title>Large-scale genome sequencing of mycorrhizal fungi provides insights into the early evolution of symbiotic traits.</title>
        <authorList>
            <person name="Miyauchi S."/>
            <person name="Kiss E."/>
            <person name="Kuo A."/>
            <person name="Drula E."/>
            <person name="Kohler A."/>
            <person name="Sanchez-Garcia M."/>
            <person name="Morin E."/>
            <person name="Andreopoulos B."/>
            <person name="Barry K.W."/>
            <person name="Bonito G."/>
            <person name="Buee M."/>
            <person name="Carver A."/>
            <person name="Chen C."/>
            <person name="Cichocki N."/>
            <person name="Clum A."/>
            <person name="Culley D."/>
            <person name="Crous P.W."/>
            <person name="Fauchery L."/>
            <person name="Girlanda M."/>
            <person name="Hayes R.D."/>
            <person name="Keri Z."/>
            <person name="LaButti K."/>
            <person name="Lipzen A."/>
            <person name="Lombard V."/>
            <person name="Magnuson J."/>
            <person name="Maillard F."/>
            <person name="Murat C."/>
            <person name="Nolan M."/>
            <person name="Ohm R.A."/>
            <person name="Pangilinan J."/>
            <person name="Pereira M.F."/>
            <person name="Perotto S."/>
            <person name="Peter M."/>
            <person name="Pfister S."/>
            <person name="Riley R."/>
            <person name="Sitrit Y."/>
            <person name="Stielow J.B."/>
            <person name="Szollosi G."/>
            <person name="Zifcakova L."/>
            <person name="Stursova M."/>
            <person name="Spatafora J.W."/>
            <person name="Tedersoo L."/>
            <person name="Vaario L.M."/>
            <person name="Yamada A."/>
            <person name="Yan M."/>
            <person name="Wang P."/>
            <person name="Xu J."/>
            <person name="Bruns T."/>
            <person name="Baldrian P."/>
            <person name="Vilgalys R."/>
            <person name="Dunand C."/>
            <person name="Henrissat B."/>
            <person name="Grigoriev I.V."/>
            <person name="Hibbett D."/>
            <person name="Nagy L.G."/>
            <person name="Martin F.M."/>
        </authorList>
    </citation>
    <scope>NUCLEOTIDE SEQUENCE</scope>
    <source>
        <strain evidence="1">P2</strain>
    </source>
</reference>
<evidence type="ECO:0000313" key="1">
    <source>
        <dbReference type="EMBL" id="KAF9644506.1"/>
    </source>
</evidence>
<evidence type="ECO:0000313" key="2">
    <source>
        <dbReference type="Proteomes" id="UP000886501"/>
    </source>
</evidence>